<name>A0A411P8T7_SOLRO</name>
<gene>
    <name evidence="1" type="primary">GR</name>
</gene>
<dbReference type="EMBL" id="MG930816">
    <property type="protein sequence ID" value="QBF67251.1"/>
    <property type="molecule type" value="mRNA"/>
</dbReference>
<protein>
    <submittedName>
        <fullName evidence="1">Glutaredoxin protein</fullName>
    </submittedName>
</protein>
<evidence type="ECO:0000313" key="1">
    <source>
        <dbReference type="EMBL" id="QBF67251.1"/>
    </source>
</evidence>
<accession>A0A411P8T7</accession>
<organism evidence="1">
    <name type="scientific">Solanum rostratum</name>
    <name type="common">Buffalobur nightshade</name>
    <name type="synonym">Androcera rostrata</name>
    <dbReference type="NCBI Taxonomy" id="45839"/>
    <lineage>
        <taxon>Eukaryota</taxon>
        <taxon>Viridiplantae</taxon>
        <taxon>Streptophyta</taxon>
        <taxon>Embryophyta</taxon>
        <taxon>Tracheophyta</taxon>
        <taxon>Spermatophyta</taxon>
        <taxon>Magnoliopsida</taxon>
        <taxon>eudicotyledons</taxon>
        <taxon>Gunneridae</taxon>
        <taxon>Pentapetalae</taxon>
        <taxon>asterids</taxon>
        <taxon>lamiids</taxon>
        <taxon>Solanales</taxon>
        <taxon>Solanaceae</taxon>
        <taxon>Solanoideae</taxon>
        <taxon>Solaneae</taxon>
        <taxon>Solanum</taxon>
    </lineage>
</organism>
<proteinExistence type="evidence at transcript level"/>
<reference evidence="1" key="1">
    <citation type="submission" date="2018-02" db="EMBL/GenBank/DDBJ databases">
        <authorList>
            <person name="Zhao D."/>
            <person name="Wei S."/>
        </authorList>
    </citation>
    <scope>NUCLEOTIDE SEQUENCE</scope>
    <source>
        <tissue evidence="1">Seed</tissue>
    </source>
</reference>
<sequence length="25" mass="2942">MLLRLPTITPKSHIQGLRKRMLKPL</sequence>
<dbReference type="AlphaFoldDB" id="A0A411P8T7"/>